<feature type="transmembrane region" description="Helical" evidence="1">
    <location>
        <begin position="477"/>
        <end position="496"/>
    </location>
</feature>
<proteinExistence type="predicted"/>
<evidence type="ECO:0000313" key="3">
    <source>
        <dbReference type="EMBL" id="MBB5845006.1"/>
    </source>
</evidence>
<keyword evidence="3" id="KW-0808">Transferase</keyword>
<sequence>MSAQLQLVAPMPSEGAPDSSRARWVGVVDENQVAAASVSALPVVAVGGADYARARVLVRDGALVRGFVDVALTDGTIDPAELAAQTEALPAAATRPALDRRPSVTVVICTRDRSSILSAALTSILAVDYPNFDVVVVDNASATSATSDLVSEHFADPRVTLVTEPFPGLAGARNTGIAHATGEFIAFTDDDVLVDAGWLDGLVAGFARSEDADCVVGLVPSGELRTRVQSYFDERVTWSHNLTPRVFSMDEKPADLPTFPFSVGQFGTGANFALRRSTLARIGGFDTAFGVGTRTGGGEDIDMFSRVLLAGGTLVVEPSALVWHRHRADIGALRTQAEGYGLGLGAWLTKLVLDSDTLPLVLARGVGGVRRLLSIGAGGSSAPRTEAVTTEDADWAALVKGLGALELRAALKGPARYARQRFDGRGIPLPAAAPLAPEPTVPLTIGRRQLSRWGAVAALAGIAGLLSAFPFPETVQAVLVALLVFVGPGAALRAWVRLPALTTAVAVPGIGFALAILVPSGMAIASAWHSHAFLVVLALVTTVAGALRWVPSDEARHRKAVAL</sequence>
<feature type="transmembrane region" description="Helical" evidence="1">
    <location>
        <begin position="503"/>
        <end position="525"/>
    </location>
</feature>
<reference evidence="3 4" key="1">
    <citation type="submission" date="2020-08" db="EMBL/GenBank/DDBJ databases">
        <title>Sequencing the genomes of 1000 actinobacteria strains.</title>
        <authorList>
            <person name="Klenk H.-P."/>
        </authorList>
    </citation>
    <scope>NUCLEOTIDE SEQUENCE [LARGE SCALE GENOMIC DNA]</scope>
    <source>
        <strain evidence="3 4">DSM 105784</strain>
    </source>
</reference>
<feature type="domain" description="Glycosyltransferase 2-like" evidence="2">
    <location>
        <begin position="105"/>
        <end position="242"/>
    </location>
</feature>
<dbReference type="Pfam" id="PF00535">
    <property type="entry name" value="Glycos_transf_2"/>
    <property type="match status" value="1"/>
</dbReference>
<dbReference type="SUPFAM" id="SSF53448">
    <property type="entry name" value="Nucleotide-diphospho-sugar transferases"/>
    <property type="match status" value="1"/>
</dbReference>
<dbReference type="Proteomes" id="UP000536685">
    <property type="component" value="Unassembled WGS sequence"/>
</dbReference>
<evidence type="ECO:0000259" key="2">
    <source>
        <dbReference type="Pfam" id="PF00535"/>
    </source>
</evidence>
<evidence type="ECO:0000256" key="1">
    <source>
        <dbReference type="SAM" id="Phobius"/>
    </source>
</evidence>
<feature type="transmembrane region" description="Helical" evidence="1">
    <location>
        <begin position="531"/>
        <end position="550"/>
    </location>
</feature>
<keyword evidence="1" id="KW-1133">Transmembrane helix</keyword>
<keyword evidence="4" id="KW-1185">Reference proteome</keyword>
<protein>
    <submittedName>
        <fullName evidence="3">GT2 family glycosyltransferase</fullName>
    </submittedName>
</protein>
<dbReference type="InterPro" id="IPR001173">
    <property type="entry name" value="Glyco_trans_2-like"/>
</dbReference>
<gene>
    <name evidence="3" type="ORF">HD599_003329</name>
</gene>
<dbReference type="PANTHER" id="PTHR43685:SF2">
    <property type="entry name" value="GLYCOSYLTRANSFERASE 2-LIKE DOMAIN-CONTAINING PROTEIN"/>
    <property type="match status" value="1"/>
</dbReference>
<keyword evidence="1" id="KW-0812">Transmembrane</keyword>
<comment type="caution">
    <text evidence="3">The sequence shown here is derived from an EMBL/GenBank/DDBJ whole genome shotgun (WGS) entry which is preliminary data.</text>
</comment>
<dbReference type="EMBL" id="JACHMJ010000001">
    <property type="protein sequence ID" value="MBB5845006.1"/>
    <property type="molecule type" value="Genomic_DNA"/>
</dbReference>
<dbReference type="AlphaFoldDB" id="A0A841ATJ9"/>
<dbReference type="InterPro" id="IPR050834">
    <property type="entry name" value="Glycosyltransf_2"/>
</dbReference>
<dbReference type="GO" id="GO:0016740">
    <property type="term" value="F:transferase activity"/>
    <property type="evidence" value="ECO:0007669"/>
    <property type="project" value="UniProtKB-KW"/>
</dbReference>
<dbReference type="PANTHER" id="PTHR43685">
    <property type="entry name" value="GLYCOSYLTRANSFERASE"/>
    <property type="match status" value="1"/>
</dbReference>
<dbReference type="Gene3D" id="3.90.550.10">
    <property type="entry name" value="Spore Coat Polysaccharide Biosynthesis Protein SpsA, Chain A"/>
    <property type="match status" value="1"/>
</dbReference>
<dbReference type="InterPro" id="IPR029044">
    <property type="entry name" value="Nucleotide-diphossugar_trans"/>
</dbReference>
<organism evidence="3 4">
    <name type="scientific">Conyzicola lurida</name>
    <dbReference type="NCBI Taxonomy" id="1172621"/>
    <lineage>
        <taxon>Bacteria</taxon>
        <taxon>Bacillati</taxon>
        <taxon>Actinomycetota</taxon>
        <taxon>Actinomycetes</taxon>
        <taxon>Micrococcales</taxon>
        <taxon>Microbacteriaceae</taxon>
        <taxon>Conyzicola</taxon>
    </lineage>
</organism>
<dbReference type="RefSeq" id="WP_221420537.1">
    <property type="nucleotide sequence ID" value="NZ_JACHMJ010000001.1"/>
</dbReference>
<accession>A0A841ATJ9</accession>
<name>A0A841ATJ9_9MICO</name>
<keyword evidence="1" id="KW-0472">Membrane</keyword>
<evidence type="ECO:0000313" key="4">
    <source>
        <dbReference type="Proteomes" id="UP000536685"/>
    </source>
</evidence>